<dbReference type="NCBIfam" id="NF037982">
    <property type="entry name" value="Nramp_1"/>
    <property type="match status" value="1"/>
</dbReference>
<dbReference type="GO" id="GO:0005886">
    <property type="term" value="C:plasma membrane"/>
    <property type="evidence" value="ECO:0007669"/>
    <property type="project" value="TreeGrafter"/>
</dbReference>
<evidence type="ECO:0000256" key="1">
    <source>
        <dbReference type="ARBA" id="ARBA00004141"/>
    </source>
</evidence>
<keyword evidence="2" id="KW-0813">Transport</keyword>
<sequence>MESAVNKQLGFDPSTVKRLTALEILKRIGPGIILAGVVVGPGAITTAAMLGSSYGYHMLWLFIPIFIMSITFMLTCYRLAMLTGMPLLHGIRHYYGHGAAAFVGICLFFSCLFFTFGNISGSGAGMSLLFGVDWKIGALIMLALLLGLYFSKDTYSKIEKGVMVCILGMILAFYATLYASGGPDPQGFILGLTHWGFPEGSVLGSLAFLSTHASITAGIYGTYLGAEKKWKKQDLFNGTMMSDACAHVLTVILISGAIVTVGAIVLHPTGLTISSPVQMAGMLEPVLGSKARFVMGAALLGSAFSALMGNTQRGVVLLNAGLGWEVGLESRRVRWSCVACLLLGVIVCFAYSGSPTQLIFLANLATSIGTPTAGLFVTLMIWRKDVQAGLKPPRLLQLTMTLCYLFTTALTLYSFGARFL</sequence>
<feature type="transmembrane region" description="Helical" evidence="6">
    <location>
        <begin position="358"/>
        <end position="382"/>
    </location>
</feature>
<dbReference type="EMBL" id="FNOP01000007">
    <property type="protein sequence ID" value="SDW85226.1"/>
    <property type="molecule type" value="Genomic_DNA"/>
</dbReference>
<proteinExistence type="predicted"/>
<dbReference type="GO" id="GO:0034755">
    <property type="term" value="P:iron ion transmembrane transport"/>
    <property type="evidence" value="ECO:0007669"/>
    <property type="project" value="TreeGrafter"/>
</dbReference>
<evidence type="ECO:0000256" key="4">
    <source>
        <dbReference type="ARBA" id="ARBA00022989"/>
    </source>
</evidence>
<comment type="subcellular location">
    <subcellularLocation>
        <location evidence="1">Membrane</location>
        <topology evidence="1">Multi-pass membrane protein</topology>
    </subcellularLocation>
</comment>
<evidence type="ECO:0000256" key="5">
    <source>
        <dbReference type="ARBA" id="ARBA00023136"/>
    </source>
</evidence>
<organism evidence="7 8">
    <name type="scientific">Acidaminococcus fermentans</name>
    <dbReference type="NCBI Taxonomy" id="905"/>
    <lineage>
        <taxon>Bacteria</taxon>
        <taxon>Bacillati</taxon>
        <taxon>Bacillota</taxon>
        <taxon>Negativicutes</taxon>
        <taxon>Acidaminococcales</taxon>
        <taxon>Acidaminococcaceae</taxon>
        <taxon>Acidaminococcus</taxon>
    </lineage>
</organism>
<feature type="transmembrane region" description="Helical" evidence="6">
    <location>
        <begin position="244"/>
        <end position="266"/>
    </location>
</feature>
<evidence type="ECO:0000313" key="8">
    <source>
        <dbReference type="Proteomes" id="UP000182379"/>
    </source>
</evidence>
<feature type="transmembrane region" description="Helical" evidence="6">
    <location>
        <begin position="394"/>
        <end position="415"/>
    </location>
</feature>
<feature type="transmembrane region" description="Helical" evidence="6">
    <location>
        <begin position="162"/>
        <end position="181"/>
    </location>
</feature>
<dbReference type="Gene3D" id="1.20.1740.10">
    <property type="entry name" value="Amino acid/polyamine transporter I"/>
    <property type="match status" value="1"/>
</dbReference>
<evidence type="ECO:0000256" key="3">
    <source>
        <dbReference type="ARBA" id="ARBA00022692"/>
    </source>
</evidence>
<feature type="transmembrane region" description="Helical" evidence="6">
    <location>
        <begin position="128"/>
        <end position="150"/>
    </location>
</feature>
<feature type="transmembrane region" description="Helical" evidence="6">
    <location>
        <begin position="201"/>
        <end position="223"/>
    </location>
</feature>
<feature type="transmembrane region" description="Helical" evidence="6">
    <location>
        <begin position="32"/>
        <end position="52"/>
    </location>
</feature>
<comment type="caution">
    <text evidence="7">The sequence shown here is derived from an EMBL/GenBank/DDBJ whole genome shotgun (WGS) entry which is preliminary data.</text>
</comment>
<dbReference type="Pfam" id="PF01566">
    <property type="entry name" value="Nramp"/>
    <property type="match status" value="1"/>
</dbReference>
<reference evidence="7 8" key="1">
    <citation type="submission" date="2016-10" db="EMBL/GenBank/DDBJ databases">
        <authorList>
            <person name="Varghese N."/>
            <person name="Submissions S."/>
        </authorList>
    </citation>
    <scope>NUCLEOTIDE SEQUENCE [LARGE SCALE GENOMIC DNA]</scope>
    <source>
        <strain evidence="7 8">WCC6</strain>
    </source>
</reference>
<dbReference type="GO" id="GO:0015086">
    <property type="term" value="F:cadmium ion transmembrane transporter activity"/>
    <property type="evidence" value="ECO:0007669"/>
    <property type="project" value="TreeGrafter"/>
</dbReference>
<feature type="transmembrane region" description="Helical" evidence="6">
    <location>
        <begin position="94"/>
        <end position="116"/>
    </location>
</feature>
<evidence type="ECO:0000313" key="7">
    <source>
        <dbReference type="EMBL" id="SDW85226.1"/>
    </source>
</evidence>
<evidence type="ECO:0000256" key="6">
    <source>
        <dbReference type="SAM" id="Phobius"/>
    </source>
</evidence>
<dbReference type="InterPro" id="IPR001046">
    <property type="entry name" value="NRAMP_fam"/>
</dbReference>
<dbReference type="Proteomes" id="UP000182379">
    <property type="component" value="Unassembled WGS sequence"/>
</dbReference>
<keyword evidence="3 6" id="KW-0812">Transmembrane</keyword>
<feature type="transmembrane region" description="Helical" evidence="6">
    <location>
        <begin position="332"/>
        <end position="352"/>
    </location>
</feature>
<dbReference type="PANTHER" id="PTHR11706:SF33">
    <property type="entry name" value="NATURAL RESISTANCE-ASSOCIATED MACROPHAGE PROTEIN 2"/>
    <property type="match status" value="1"/>
</dbReference>
<dbReference type="RefSeq" id="WP_074705814.1">
    <property type="nucleotide sequence ID" value="NZ_CALAKB010000027.1"/>
</dbReference>
<protein>
    <submittedName>
        <fullName evidence="7">Mn2+ and Fe2+ transporters of the NRAMP family</fullName>
    </submittedName>
</protein>
<keyword evidence="5 6" id="KW-0472">Membrane</keyword>
<accession>A0A1H2WXJ2</accession>
<dbReference type="PANTHER" id="PTHR11706">
    <property type="entry name" value="SOLUTE CARRIER PROTEIN FAMILY 11 MEMBER"/>
    <property type="match status" value="1"/>
</dbReference>
<dbReference type="AlphaFoldDB" id="A0A1H2WXJ2"/>
<evidence type="ECO:0000256" key="2">
    <source>
        <dbReference type="ARBA" id="ARBA00022448"/>
    </source>
</evidence>
<feature type="transmembrane region" description="Helical" evidence="6">
    <location>
        <begin position="58"/>
        <end position="82"/>
    </location>
</feature>
<dbReference type="GO" id="GO:0005384">
    <property type="term" value="F:manganese ion transmembrane transporter activity"/>
    <property type="evidence" value="ECO:0007669"/>
    <property type="project" value="TreeGrafter"/>
</dbReference>
<gene>
    <name evidence="7" type="ORF">SAMN05216495_10746</name>
</gene>
<name>A0A1H2WXJ2_ACIFE</name>
<keyword evidence="4 6" id="KW-1133">Transmembrane helix</keyword>